<dbReference type="InParanoid" id="A0A3N7GRF9"/>
<name>A0A3N7GRF9_POPTR</name>
<protein>
    <submittedName>
        <fullName evidence="1">Uncharacterized protein</fullName>
    </submittedName>
</protein>
<reference evidence="1 2" key="1">
    <citation type="journal article" date="2006" name="Science">
        <title>The genome of black cottonwood, Populus trichocarpa (Torr. &amp; Gray).</title>
        <authorList>
            <person name="Tuskan G.A."/>
            <person name="Difazio S."/>
            <person name="Jansson S."/>
            <person name="Bohlmann J."/>
            <person name="Grigoriev I."/>
            <person name="Hellsten U."/>
            <person name="Putnam N."/>
            <person name="Ralph S."/>
            <person name="Rombauts S."/>
            <person name="Salamov A."/>
            <person name="Schein J."/>
            <person name="Sterck L."/>
            <person name="Aerts A."/>
            <person name="Bhalerao R.R."/>
            <person name="Bhalerao R.P."/>
            <person name="Blaudez D."/>
            <person name="Boerjan W."/>
            <person name="Brun A."/>
            <person name="Brunner A."/>
            <person name="Busov V."/>
            <person name="Campbell M."/>
            <person name="Carlson J."/>
            <person name="Chalot M."/>
            <person name="Chapman J."/>
            <person name="Chen G.L."/>
            <person name="Cooper D."/>
            <person name="Coutinho P.M."/>
            <person name="Couturier J."/>
            <person name="Covert S."/>
            <person name="Cronk Q."/>
            <person name="Cunningham R."/>
            <person name="Davis J."/>
            <person name="Degroeve S."/>
            <person name="Dejardin A."/>
            <person name="Depamphilis C."/>
            <person name="Detter J."/>
            <person name="Dirks B."/>
            <person name="Dubchak I."/>
            <person name="Duplessis S."/>
            <person name="Ehlting J."/>
            <person name="Ellis B."/>
            <person name="Gendler K."/>
            <person name="Goodstein D."/>
            <person name="Gribskov M."/>
            <person name="Grimwood J."/>
            <person name="Groover A."/>
            <person name="Gunter L."/>
            <person name="Hamberger B."/>
            <person name="Heinze B."/>
            <person name="Helariutta Y."/>
            <person name="Henrissat B."/>
            <person name="Holligan D."/>
            <person name="Holt R."/>
            <person name="Huang W."/>
            <person name="Islam-Faridi N."/>
            <person name="Jones S."/>
            <person name="Jones-Rhoades M."/>
            <person name="Jorgensen R."/>
            <person name="Joshi C."/>
            <person name="Kangasjarvi J."/>
            <person name="Karlsson J."/>
            <person name="Kelleher C."/>
            <person name="Kirkpatrick R."/>
            <person name="Kirst M."/>
            <person name="Kohler A."/>
            <person name="Kalluri U."/>
            <person name="Larimer F."/>
            <person name="Leebens-Mack J."/>
            <person name="Leple J.C."/>
            <person name="Locascio P."/>
            <person name="Lou Y."/>
            <person name="Lucas S."/>
            <person name="Martin F."/>
            <person name="Montanini B."/>
            <person name="Napoli C."/>
            <person name="Nelson D.R."/>
            <person name="Nelson C."/>
            <person name="Nieminen K."/>
            <person name="Nilsson O."/>
            <person name="Pereda V."/>
            <person name="Peter G."/>
            <person name="Philippe R."/>
            <person name="Pilate G."/>
            <person name="Poliakov A."/>
            <person name="Razumovskaya J."/>
            <person name="Richardson P."/>
            <person name="Rinaldi C."/>
            <person name="Ritland K."/>
            <person name="Rouze P."/>
            <person name="Ryaboy D."/>
            <person name="Schmutz J."/>
            <person name="Schrader J."/>
            <person name="Segerman B."/>
            <person name="Shin H."/>
            <person name="Siddiqui A."/>
            <person name="Sterky F."/>
            <person name="Terry A."/>
            <person name="Tsai C.J."/>
            <person name="Uberbacher E."/>
            <person name="Unneberg P."/>
            <person name="Vahala J."/>
            <person name="Wall K."/>
            <person name="Wessler S."/>
            <person name="Yang G."/>
            <person name="Yin T."/>
            <person name="Douglas C."/>
            <person name="Marra M."/>
            <person name="Sandberg G."/>
            <person name="Van de Peer Y."/>
            <person name="Rokhsar D."/>
        </authorList>
    </citation>
    <scope>NUCLEOTIDE SEQUENCE [LARGE SCALE GENOMIC DNA]</scope>
    <source>
        <strain evidence="2">cv. Nisqually</strain>
    </source>
</reference>
<dbReference type="Proteomes" id="UP000006729">
    <property type="component" value="Chromosome 7"/>
</dbReference>
<sequence length="714" mass="80319">MVIMEWQDMGWSSKSLAVLVVAASFSLTRHHLQNSWIYASNSGPLGMLVAYMDVLSKPHFAKKFLYRIGLLMFMENVVIWIMHAKCLIECLREMFLVNSIISTLMRWGFVDESAWLFSLMPEKDQCSWNSMIAGFAQHDRFEEALDWFVRMHRDDFVLNDYSFGSGLSACSRLKDLKLGAQIHGLISKSKYSLDVFMGSGLIDFYSKCGLVGCARRVFDGMEEKNVVSWNCLITCYEQNGPAIEALEAFGRMTELGFKPDEVTLASVVSACATLAAFKEGVQIHALVVKSDKFRNDLILGNALVDMYAKCGRVNEARCVFDRMPVRNAVSETTMVSGYAKSASVKAARSMFATIKQKDIVSWNALIAGYTQNGENEEALGLFRMLKRESVCPTHYTFGNLLNASANLADLELGRQAHSHVVKHGFRFQSGEEPDIFVGNSLIDMYMKCGSVEEGLRVFENMVEKDHVSWNTMIIGYAQNGYGMEALELFQKMLESGEKPDHVTMIGTLCACSHAGLVEEGRRYFFSMTKEHGLLPVKDHYTCMVDLLGRAGCLEEAKDLIESMPKQPDAVVWSSLLSACKVHRNITLGKYVAEKIFEIDPTSSGPYVLLANMYSELGRWGDAVSVRKLMRRRGVVKQPGCSWIDIQSNVHVFMVKDKRHPQKKEIYSILKLLTKHMRQAGYVPDASDHEAYEEPSELESSSCFHMEMQAEAAVM</sequence>
<proteinExistence type="predicted"/>
<organism evidence="1 2">
    <name type="scientific">Populus trichocarpa</name>
    <name type="common">Western balsam poplar</name>
    <name type="synonym">Populus balsamifera subsp. trichocarpa</name>
    <dbReference type="NCBI Taxonomy" id="3694"/>
    <lineage>
        <taxon>Eukaryota</taxon>
        <taxon>Viridiplantae</taxon>
        <taxon>Streptophyta</taxon>
        <taxon>Embryophyta</taxon>
        <taxon>Tracheophyta</taxon>
        <taxon>Spermatophyta</taxon>
        <taxon>Magnoliopsida</taxon>
        <taxon>eudicotyledons</taxon>
        <taxon>Gunneridae</taxon>
        <taxon>Pentapetalae</taxon>
        <taxon>rosids</taxon>
        <taxon>fabids</taxon>
        <taxon>Malpighiales</taxon>
        <taxon>Salicaceae</taxon>
        <taxon>Saliceae</taxon>
        <taxon>Populus</taxon>
    </lineage>
</organism>
<evidence type="ECO:0000313" key="1">
    <source>
        <dbReference type="EMBL" id="RQO92814.2"/>
    </source>
</evidence>
<accession>A0A3N7GRF9</accession>
<comment type="caution">
    <text evidence="1">The sequence shown here is derived from an EMBL/GenBank/DDBJ whole genome shotgun (WGS) entry which is preliminary data.</text>
</comment>
<dbReference type="EMBL" id="CM009296">
    <property type="protein sequence ID" value="RQO92814.2"/>
    <property type="molecule type" value="Genomic_DNA"/>
</dbReference>
<evidence type="ECO:0000313" key="2">
    <source>
        <dbReference type="Proteomes" id="UP000006729"/>
    </source>
</evidence>
<keyword evidence="2" id="KW-1185">Reference proteome</keyword>
<gene>
    <name evidence="1" type="ORF">POPTR_007G104700v4</name>
</gene>
<dbReference type="AlphaFoldDB" id="A0A3N7GRF9"/>